<gene>
    <name evidence="1" type="ORF">FYJ39_16100</name>
</gene>
<protein>
    <submittedName>
        <fullName evidence="1">Uncharacterized protein</fullName>
    </submittedName>
</protein>
<evidence type="ECO:0000313" key="1">
    <source>
        <dbReference type="EMBL" id="MSS38037.1"/>
    </source>
</evidence>
<dbReference type="AlphaFoldDB" id="A0A7X2NND6"/>
<dbReference type="EMBL" id="VUMD01000017">
    <property type="protein sequence ID" value="MSS38037.1"/>
    <property type="molecule type" value="Genomic_DNA"/>
</dbReference>
<dbReference type="RefSeq" id="WP_154473482.1">
    <property type="nucleotide sequence ID" value="NZ_VUMD01000017.1"/>
</dbReference>
<comment type="caution">
    <text evidence="1">The sequence shown here is derived from an EMBL/GenBank/DDBJ whole genome shotgun (WGS) entry which is preliminary data.</text>
</comment>
<organism evidence="1 2">
    <name type="scientific">Clostridium porci</name>
    <dbReference type="NCBI Taxonomy" id="2605778"/>
    <lineage>
        <taxon>Bacteria</taxon>
        <taxon>Bacillati</taxon>
        <taxon>Bacillota</taxon>
        <taxon>Clostridia</taxon>
        <taxon>Eubacteriales</taxon>
        <taxon>Clostridiaceae</taxon>
        <taxon>Clostridium</taxon>
    </lineage>
</organism>
<evidence type="ECO:0000313" key="2">
    <source>
        <dbReference type="Proteomes" id="UP000429958"/>
    </source>
</evidence>
<reference evidence="1 2" key="1">
    <citation type="submission" date="2019-08" db="EMBL/GenBank/DDBJ databases">
        <title>In-depth cultivation of the pig gut microbiome towards novel bacterial diversity and tailored functional studies.</title>
        <authorList>
            <person name="Wylensek D."/>
            <person name="Hitch T.C.A."/>
            <person name="Clavel T."/>
        </authorList>
    </citation>
    <scope>NUCLEOTIDE SEQUENCE [LARGE SCALE GENOMIC DNA]</scope>
    <source>
        <strain evidence="1 2">WCA-389-WT-23D1</strain>
    </source>
</reference>
<dbReference type="Proteomes" id="UP000429958">
    <property type="component" value="Unassembled WGS sequence"/>
</dbReference>
<accession>A0A7X2NND6</accession>
<proteinExistence type="predicted"/>
<sequence length="138" mass="15662">MTENIKSLVQTLNETDNPNSNQLAELIDMFAQGDEAASRAMVKEAEEVISCIFDADTIRKMDGTLVDHDVAALMQFSKVVKNYEAIGMYQVQLDKSELLIQVMEVTMKDNRCIHFANILQRPITNEEEKERQNHGKAN</sequence>
<keyword evidence="2" id="KW-1185">Reference proteome</keyword>
<name>A0A7X2NND6_9CLOT</name>